<evidence type="ECO:0000313" key="2">
    <source>
        <dbReference type="Proteomes" id="UP001249851"/>
    </source>
</evidence>
<reference evidence="1" key="1">
    <citation type="journal article" date="2023" name="G3 (Bethesda)">
        <title>Whole genome assembly and annotation of the endangered Caribbean coral Acropora cervicornis.</title>
        <authorList>
            <person name="Selwyn J.D."/>
            <person name="Vollmer S.V."/>
        </authorList>
    </citation>
    <scope>NUCLEOTIDE SEQUENCE</scope>
    <source>
        <strain evidence="1">K2</strain>
    </source>
</reference>
<comment type="caution">
    <text evidence="1">The sequence shown here is derived from an EMBL/GenBank/DDBJ whole genome shotgun (WGS) entry which is preliminary data.</text>
</comment>
<proteinExistence type="predicted"/>
<sequence>MLRASFGTIVAIWLLNSFEISVGSIIDTSFTFSFYGLTRKYRGLVWNCVGFVVYSRQLSTCITEISNLNFSRSAYQEMQGTYLSYLLFVFGACVEAITNGSCDLETRCLNDAISCLSGRSVSNHTQGILEYNRPLSMY</sequence>
<name>A0AAD9QLW5_ACRCE</name>
<accession>A0AAD9QLW5</accession>
<gene>
    <name evidence="1" type="ORF">P5673_013376</name>
</gene>
<evidence type="ECO:0000313" key="1">
    <source>
        <dbReference type="EMBL" id="KAK2563637.1"/>
    </source>
</evidence>
<dbReference type="AlphaFoldDB" id="A0AAD9QLW5"/>
<protein>
    <submittedName>
        <fullName evidence="1">Uncharacterized protein</fullName>
    </submittedName>
</protein>
<organism evidence="1 2">
    <name type="scientific">Acropora cervicornis</name>
    <name type="common">Staghorn coral</name>
    <dbReference type="NCBI Taxonomy" id="6130"/>
    <lineage>
        <taxon>Eukaryota</taxon>
        <taxon>Metazoa</taxon>
        <taxon>Cnidaria</taxon>
        <taxon>Anthozoa</taxon>
        <taxon>Hexacorallia</taxon>
        <taxon>Scleractinia</taxon>
        <taxon>Astrocoeniina</taxon>
        <taxon>Acroporidae</taxon>
        <taxon>Acropora</taxon>
    </lineage>
</organism>
<reference evidence="1" key="2">
    <citation type="journal article" date="2023" name="Science">
        <title>Genomic signatures of disease resistance in endangered staghorn corals.</title>
        <authorList>
            <person name="Vollmer S.V."/>
            <person name="Selwyn J.D."/>
            <person name="Despard B.A."/>
            <person name="Roesel C.L."/>
        </authorList>
    </citation>
    <scope>NUCLEOTIDE SEQUENCE</scope>
    <source>
        <strain evidence="1">K2</strain>
    </source>
</reference>
<dbReference type="EMBL" id="JARQWQ010000025">
    <property type="protein sequence ID" value="KAK2563637.1"/>
    <property type="molecule type" value="Genomic_DNA"/>
</dbReference>
<dbReference type="Proteomes" id="UP001249851">
    <property type="component" value="Unassembled WGS sequence"/>
</dbReference>
<keyword evidence="2" id="KW-1185">Reference proteome</keyword>